<dbReference type="PANTHER" id="PTHR41390:SF1">
    <property type="entry name" value="NADH-UBIQUINONE OXIDOREDUCTASE 213 KDA SUBUNIT"/>
    <property type="match status" value="1"/>
</dbReference>
<dbReference type="Proteomes" id="UP001151516">
    <property type="component" value="Unassembled WGS sequence"/>
</dbReference>
<feature type="transmembrane region" description="Helical" evidence="1">
    <location>
        <begin position="14"/>
        <end position="35"/>
    </location>
</feature>
<protein>
    <recommendedName>
        <fullName evidence="4">Transmembrane protein</fullName>
    </recommendedName>
</protein>
<feature type="transmembrane region" description="Helical" evidence="1">
    <location>
        <begin position="116"/>
        <end position="137"/>
    </location>
</feature>
<comment type="caution">
    <text evidence="2">The sequence shown here is derived from an EMBL/GenBank/DDBJ whole genome shotgun (WGS) entry which is preliminary data.</text>
</comment>
<dbReference type="OrthoDB" id="5565730at2759"/>
<name>A0A9W8GLE0_9FUNG</name>
<sequence>MSFVLNDRDARRRILWGTAGLGMVGAAIGLNIAILRNLQPIRRHTLTMAANWSLYSLFFLTNREALLHERLAKKEYLHLRPLLSARETDEMFSSVVAGGITGGILSLISFGRRAAIFSGIGFFALVSAVGQYSFTLWNRWRREKILRDKADKYNVILEPKEEGKLATMAASMRKSFLVDPISRLPEWFPLRRLSSTEYRGILELRREEVRTELDALRAAISAMDNREQALLRKLASLE</sequence>
<evidence type="ECO:0008006" key="4">
    <source>
        <dbReference type="Google" id="ProtNLM"/>
    </source>
</evidence>
<reference evidence="2" key="1">
    <citation type="submission" date="2022-07" db="EMBL/GenBank/DDBJ databases">
        <title>Phylogenomic reconstructions and comparative analyses of Kickxellomycotina fungi.</title>
        <authorList>
            <person name="Reynolds N.K."/>
            <person name="Stajich J.E."/>
            <person name="Barry K."/>
            <person name="Grigoriev I.V."/>
            <person name="Crous P."/>
            <person name="Smith M.E."/>
        </authorList>
    </citation>
    <scope>NUCLEOTIDE SEQUENCE</scope>
    <source>
        <strain evidence="2">CBS 109367</strain>
    </source>
</reference>
<evidence type="ECO:0000313" key="3">
    <source>
        <dbReference type="Proteomes" id="UP001151516"/>
    </source>
</evidence>
<proteinExistence type="predicted"/>
<dbReference type="PANTHER" id="PTHR41390">
    <property type="entry name" value="CHROMOSOME 7, WHOLE GENOME SHOTGUN SEQUENCE"/>
    <property type="match status" value="1"/>
</dbReference>
<keyword evidence="1" id="KW-0472">Membrane</keyword>
<keyword evidence="1" id="KW-0812">Transmembrane</keyword>
<organism evidence="2 3">
    <name type="scientific">Coemansia spiralis</name>
    <dbReference type="NCBI Taxonomy" id="417178"/>
    <lineage>
        <taxon>Eukaryota</taxon>
        <taxon>Fungi</taxon>
        <taxon>Fungi incertae sedis</taxon>
        <taxon>Zoopagomycota</taxon>
        <taxon>Kickxellomycotina</taxon>
        <taxon>Kickxellomycetes</taxon>
        <taxon>Kickxellales</taxon>
        <taxon>Kickxellaceae</taxon>
        <taxon>Coemansia</taxon>
    </lineage>
</organism>
<keyword evidence="1" id="KW-1133">Transmembrane helix</keyword>
<evidence type="ECO:0000256" key="1">
    <source>
        <dbReference type="SAM" id="Phobius"/>
    </source>
</evidence>
<gene>
    <name evidence="2" type="ORF">IWW39_002320</name>
</gene>
<feature type="transmembrane region" description="Helical" evidence="1">
    <location>
        <begin position="91"/>
        <end position="110"/>
    </location>
</feature>
<accession>A0A9W8GLE0</accession>
<dbReference type="AlphaFoldDB" id="A0A9W8GLE0"/>
<dbReference type="EMBL" id="JANBTX010000050">
    <property type="protein sequence ID" value="KAJ2688276.1"/>
    <property type="molecule type" value="Genomic_DNA"/>
</dbReference>
<keyword evidence="3" id="KW-1185">Reference proteome</keyword>
<evidence type="ECO:0000313" key="2">
    <source>
        <dbReference type="EMBL" id="KAJ2688276.1"/>
    </source>
</evidence>